<gene>
    <name evidence="1" type="ORF">HHI36_023044</name>
</gene>
<organism evidence="1 2">
    <name type="scientific">Cryptolaemus montrouzieri</name>
    <dbReference type="NCBI Taxonomy" id="559131"/>
    <lineage>
        <taxon>Eukaryota</taxon>
        <taxon>Metazoa</taxon>
        <taxon>Ecdysozoa</taxon>
        <taxon>Arthropoda</taxon>
        <taxon>Hexapoda</taxon>
        <taxon>Insecta</taxon>
        <taxon>Pterygota</taxon>
        <taxon>Neoptera</taxon>
        <taxon>Endopterygota</taxon>
        <taxon>Coleoptera</taxon>
        <taxon>Polyphaga</taxon>
        <taxon>Cucujiformia</taxon>
        <taxon>Coccinelloidea</taxon>
        <taxon>Coccinellidae</taxon>
        <taxon>Scymninae</taxon>
        <taxon>Scymnini</taxon>
        <taxon>Cryptolaemus</taxon>
    </lineage>
</organism>
<evidence type="ECO:0000313" key="2">
    <source>
        <dbReference type="Proteomes" id="UP001516400"/>
    </source>
</evidence>
<comment type="caution">
    <text evidence="1">The sequence shown here is derived from an EMBL/GenBank/DDBJ whole genome shotgun (WGS) entry which is preliminary data.</text>
</comment>
<sequence length="128" mass="15009">MGRVEHLDRNVGKYRIAITLKRWYWEMMMFPINVCTNNTLQLYGLSSAGQARHAHDFSSATRYFVQMIHDKASVSLPKRTRFKTPMTIKEKLPDSLGLDDKGHYILRNETQIRCRQCHKNAKFKCSKC</sequence>
<accession>A0ABD2PFC2</accession>
<keyword evidence="2" id="KW-1185">Reference proteome</keyword>
<evidence type="ECO:0000313" key="1">
    <source>
        <dbReference type="EMBL" id="KAL3289635.1"/>
    </source>
</evidence>
<evidence type="ECO:0008006" key="3">
    <source>
        <dbReference type="Google" id="ProtNLM"/>
    </source>
</evidence>
<dbReference type="EMBL" id="JABFTP020000186">
    <property type="protein sequence ID" value="KAL3289635.1"/>
    <property type="molecule type" value="Genomic_DNA"/>
</dbReference>
<proteinExistence type="predicted"/>
<name>A0ABD2PFC2_9CUCU</name>
<reference evidence="1 2" key="1">
    <citation type="journal article" date="2021" name="BMC Biol.">
        <title>Horizontally acquired antibacterial genes associated with adaptive radiation of ladybird beetles.</title>
        <authorList>
            <person name="Li H.S."/>
            <person name="Tang X.F."/>
            <person name="Huang Y.H."/>
            <person name="Xu Z.Y."/>
            <person name="Chen M.L."/>
            <person name="Du X.Y."/>
            <person name="Qiu B.Y."/>
            <person name="Chen P.T."/>
            <person name="Zhang W."/>
            <person name="Slipinski A."/>
            <person name="Escalona H.E."/>
            <person name="Waterhouse R.M."/>
            <person name="Zwick A."/>
            <person name="Pang H."/>
        </authorList>
    </citation>
    <scope>NUCLEOTIDE SEQUENCE [LARGE SCALE GENOMIC DNA]</scope>
    <source>
        <strain evidence="1">SYSU2018</strain>
    </source>
</reference>
<dbReference type="AlphaFoldDB" id="A0ABD2PFC2"/>
<dbReference type="Proteomes" id="UP001516400">
    <property type="component" value="Unassembled WGS sequence"/>
</dbReference>
<protein>
    <recommendedName>
        <fullName evidence="3">PiggyBac transposable element-derived protein domain-containing protein</fullName>
    </recommendedName>
</protein>